<feature type="compositionally biased region" description="Acidic residues" evidence="3">
    <location>
        <begin position="611"/>
        <end position="620"/>
    </location>
</feature>
<dbReference type="InterPro" id="IPR036034">
    <property type="entry name" value="PDZ_sf"/>
</dbReference>
<feature type="compositionally biased region" description="Pro residues" evidence="3">
    <location>
        <begin position="1433"/>
        <end position="1477"/>
    </location>
</feature>
<dbReference type="Proteomes" id="UP000749559">
    <property type="component" value="Unassembled WGS sequence"/>
</dbReference>
<dbReference type="GO" id="GO:0016323">
    <property type="term" value="C:basolateral plasma membrane"/>
    <property type="evidence" value="ECO:0007669"/>
    <property type="project" value="TreeGrafter"/>
</dbReference>
<dbReference type="PANTHER" id="PTHR23119:SF44">
    <property type="entry name" value="PROTEIN LAP4"/>
    <property type="match status" value="1"/>
</dbReference>
<dbReference type="SUPFAM" id="SSF52058">
    <property type="entry name" value="L domain-like"/>
    <property type="match status" value="1"/>
</dbReference>
<dbReference type="SMART" id="SM00364">
    <property type="entry name" value="LRR_BAC"/>
    <property type="match status" value="8"/>
</dbReference>
<feature type="region of interest" description="Disordered" evidence="3">
    <location>
        <begin position="1419"/>
        <end position="1535"/>
    </location>
</feature>
<dbReference type="PROSITE" id="PS50106">
    <property type="entry name" value="PDZ"/>
    <property type="match status" value="4"/>
</dbReference>
<feature type="compositionally biased region" description="Polar residues" evidence="3">
    <location>
        <begin position="1041"/>
        <end position="1059"/>
    </location>
</feature>
<dbReference type="InterPro" id="IPR001611">
    <property type="entry name" value="Leu-rich_rpt"/>
</dbReference>
<evidence type="ECO:0000256" key="1">
    <source>
        <dbReference type="ARBA" id="ARBA00022614"/>
    </source>
</evidence>
<dbReference type="CDD" id="cd06702">
    <property type="entry name" value="PDZ3_Scribble-like"/>
    <property type="match status" value="1"/>
</dbReference>
<dbReference type="SUPFAM" id="SSF50156">
    <property type="entry name" value="PDZ domain-like"/>
    <property type="match status" value="4"/>
</dbReference>
<proteinExistence type="predicted"/>
<feature type="compositionally biased region" description="Basic and acidic residues" evidence="3">
    <location>
        <begin position="621"/>
        <end position="633"/>
    </location>
</feature>
<feature type="compositionally biased region" description="Basic and acidic residues" evidence="3">
    <location>
        <begin position="591"/>
        <end position="610"/>
    </location>
</feature>
<dbReference type="OrthoDB" id="2187496at2759"/>
<dbReference type="InterPro" id="IPR050614">
    <property type="entry name" value="Synaptic_Scaffolding_LAP-MAGUK"/>
</dbReference>
<dbReference type="GO" id="GO:0045197">
    <property type="term" value="P:establishment or maintenance of epithelial cell apical/basal polarity"/>
    <property type="evidence" value="ECO:0007669"/>
    <property type="project" value="TreeGrafter"/>
</dbReference>
<protein>
    <submittedName>
        <fullName evidence="4">Uncharacterized protein</fullName>
    </submittedName>
</protein>
<dbReference type="InterPro" id="IPR032675">
    <property type="entry name" value="LRR_dom_sf"/>
</dbReference>
<dbReference type="GO" id="GO:0097120">
    <property type="term" value="P:receptor localization to synapse"/>
    <property type="evidence" value="ECO:0007669"/>
    <property type="project" value="TreeGrafter"/>
</dbReference>
<dbReference type="FunFam" id="3.80.10.10:FF:000338">
    <property type="entry name" value="protein scribble homolog isoform X12"/>
    <property type="match status" value="1"/>
</dbReference>
<feature type="compositionally biased region" description="Pro residues" evidence="3">
    <location>
        <begin position="705"/>
        <end position="740"/>
    </location>
</feature>
<evidence type="ECO:0000256" key="2">
    <source>
        <dbReference type="ARBA" id="ARBA00022737"/>
    </source>
</evidence>
<feature type="compositionally biased region" description="Basic and acidic residues" evidence="3">
    <location>
        <begin position="1518"/>
        <end position="1535"/>
    </location>
</feature>
<feature type="region of interest" description="Disordered" evidence="3">
    <location>
        <begin position="864"/>
        <end position="885"/>
    </location>
</feature>
<reference evidence="4" key="1">
    <citation type="submission" date="2022-03" db="EMBL/GenBank/DDBJ databases">
        <authorList>
            <person name="Martin C."/>
        </authorList>
    </citation>
    <scope>NUCLEOTIDE SEQUENCE</scope>
</reference>
<name>A0A8J1US24_OWEFU</name>
<dbReference type="SMART" id="SM00365">
    <property type="entry name" value="LRR_SD22"/>
    <property type="match status" value="4"/>
</dbReference>
<dbReference type="InterPro" id="IPR003591">
    <property type="entry name" value="Leu-rich_rpt_typical-subtyp"/>
</dbReference>
<comment type="caution">
    <text evidence="4">The sequence shown here is derived from an EMBL/GenBank/DDBJ whole genome shotgun (WGS) entry which is preliminary data.</text>
</comment>
<dbReference type="GO" id="GO:0005912">
    <property type="term" value="C:adherens junction"/>
    <property type="evidence" value="ECO:0007669"/>
    <property type="project" value="TreeGrafter"/>
</dbReference>
<dbReference type="Pfam" id="PF13855">
    <property type="entry name" value="LRR_8"/>
    <property type="match status" value="1"/>
</dbReference>
<feature type="compositionally biased region" description="Basic residues" evidence="3">
    <location>
        <begin position="646"/>
        <end position="660"/>
    </location>
</feature>
<dbReference type="Gene3D" id="3.80.10.10">
    <property type="entry name" value="Ribonuclease Inhibitor"/>
    <property type="match status" value="3"/>
</dbReference>
<dbReference type="Pfam" id="PF23598">
    <property type="entry name" value="LRR_14"/>
    <property type="match status" value="1"/>
</dbReference>
<dbReference type="Pfam" id="PF00595">
    <property type="entry name" value="PDZ"/>
    <property type="match status" value="4"/>
</dbReference>
<keyword evidence="2" id="KW-0677">Repeat</keyword>
<gene>
    <name evidence="4" type="ORF">OFUS_LOCUS278</name>
</gene>
<evidence type="ECO:0000313" key="4">
    <source>
        <dbReference type="EMBL" id="CAH1772525.1"/>
    </source>
</evidence>
<dbReference type="InterPro" id="IPR055414">
    <property type="entry name" value="LRR_R13L4/SHOC2-like"/>
</dbReference>
<keyword evidence="5" id="KW-1185">Reference proteome</keyword>
<organism evidence="4 5">
    <name type="scientific">Owenia fusiformis</name>
    <name type="common">Polychaete worm</name>
    <dbReference type="NCBI Taxonomy" id="6347"/>
    <lineage>
        <taxon>Eukaryota</taxon>
        <taxon>Metazoa</taxon>
        <taxon>Spiralia</taxon>
        <taxon>Lophotrochozoa</taxon>
        <taxon>Annelida</taxon>
        <taxon>Polychaeta</taxon>
        <taxon>Sedentaria</taxon>
        <taxon>Canalipalpata</taxon>
        <taxon>Sabellida</taxon>
        <taxon>Oweniida</taxon>
        <taxon>Oweniidae</taxon>
        <taxon>Owenia</taxon>
    </lineage>
</organism>
<dbReference type="SMART" id="SM00228">
    <property type="entry name" value="PDZ"/>
    <property type="match status" value="4"/>
</dbReference>
<accession>A0A8J1US24</accession>
<feature type="region of interest" description="Disordered" evidence="3">
    <location>
        <begin position="1035"/>
        <end position="1083"/>
    </location>
</feature>
<dbReference type="GO" id="GO:0019901">
    <property type="term" value="F:protein kinase binding"/>
    <property type="evidence" value="ECO:0007669"/>
    <property type="project" value="TreeGrafter"/>
</dbReference>
<evidence type="ECO:0000313" key="5">
    <source>
        <dbReference type="Proteomes" id="UP000749559"/>
    </source>
</evidence>
<dbReference type="SUPFAM" id="SSF52075">
    <property type="entry name" value="Outer arm dynein light chain 1"/>
    <property type="match status" value="1"/>
</dbReference>
<sequence length="1638" mass="180339">MLKCFPLWKACNRQVEYIDRTHGNLTSVPDDILRYSRSLEELLLDANQIRELPRGFFRLVNLRKLSLSDNEISRIPPDISNLINLAELDVSRNDVAEIPENIKFCKSLQSADFSSNPIARLPDGITQLRSLTHLVLNDVSLARLPPDIGSLSNLQVLELRENVLKFLPSSLSFLLKLESLDLGGNELEELPENIGSLPSLQELWLDCNELSELPPEIGNLKKLTQIDVSENHLEFLPEEIGGLTNLTDLQLSQNQLESLPEGIGQLRKLSILKVDQNRLLILTPQIGNCECMNELILTENLLLELPTTIGKMKRITNFNVDRNRLQDIPMEIGRCTKLSVLSMRDNRVMHLPIEIGNLKDLHVLDVSGNRLEYLPLTVTQLNLKALWLSENQAQPMLKFQTDYDEKTNQKVLTCFLLPQQAYHTESMENLLKGSVATDQDSRLSWSERDVSTKSVDTSRVKFAGQEEEEDDEVLTDDESHFVRHGTPHPKELKARHQKLLANKKVDGHMIQHDPSKKKEDNVFVPSRDKDVKFESNDMPPKPVVNTYTKAQPSAPPVEPVYLTKPPVRVEPPKQPVVKEVVVSTVTTTIATKEEKPSTDEEAESDNKENSPEEEDDDGEYDHELVYSEKHVGFSEELADEPEKDLKLRRRDTPHHLKNKRILIDSSGSDAELKIREILAGKKASTEEESEETDKPSEPSGEELPDSPPPPIVPRMRRSPPPPAREPSPPPERSPTPPPVVPTSILSNSKEPHVSSTKQVAMEVSEEEVSIKIVREQGQGLGISIAGGIGSTPYRGDDESIFISRVNEDGCAAAAGLMVGDKVISVNGVNTLHVDHTVAVQALKEAGNIVCMVVAREMFVQPNEPKTVPNSEVKKRRNSAGNNVSFAPEPEMEIQAETVSVSLSRDESGLGFSIAGGRGSVPFRPGSTDDAIYISRVTEGGVAERCGQLQVGDRILSINNVDMTDARHDQAVALLTSSANDVHLVVYREQLVVKQPELNSSEKQTRTAPPVVEHIEQPVKEHISEVKPILTAPPVVTKADNRPSSEASDSGEIKTNTGSFSYKPRFVPPTRITTNETNDSEVNSSGIAQAKTITTTTKQVVTTTKPVVKTTVQSPSPSSPNEPKVPEKPSPYAQELITVIKAGGPLGLSIVGGNDQSSQPFGNKDDESGIFVSKIVPFGAASKVNLQVGDRVLKVNEKDVTNASHQEAVMALISPTYDIKLLVRHDPPPKGLTELNIPKGNGEKLGMSIKGGLHSQPGNPANKADEGIFVSKIQPGGAVSKDGRMVVGQRILEVNGTSLIGASHQEAVRALRSVGDVLTIMVCDGFDPSHHNMVSPTGTGPSLNSQGRFDSISSIDRDDADFDIVKQEQETLQEAAMWEQEDLAKIEQMRREQERQTQQLTKENSVQSLNSIASLNSLDDIPFADSIPKDPSAPAAPTPQPAKQPPPVAHKPAPPVAQKPSKIPKPPVSQKPKIPPPGVTSGDIDPIRASRLPAAKIKPKTNIPKPGFESKSPAEDVQTENKPEENKPIDNKTRSLIDRKKFFEQEIKQSSETQPKTAKKFSYLQEHEISKMKIEDDQKTNSMSKEEILNYMSSDSKDHDFSKIIAKKPDVTVNAHTDSQVETTKQQIMELETTSNGGV</sequence>
<dbReference type="FunFam" id="2.30.42.10:FF:000074">
    <property type="entry name" value="protein scribble homolog isoform X2"/>
    <property type="match status" value="1"/>
</dbReference>
<dbReference type="GO" id="GO:0098609">
    <property type="term" value="P:cell-cell adhesion"/>
    <property type="evidence" value="ECO:0007669"/>
    <property type="project" value="TreeGrafter"/>
</dbReference>
<dbReference type="PANTHER" id="PTHR23119">
    <property type="entry name" value="DISCS LARGE"/>
    <property type="match status" value="1"/>
</dbReference>
<dbReference type="CDD" id="cd06704">
    <property type="entry name" value="PDZ1_Scribble-like"/>
    <property type="match status" value="1"/>
</dbReference>
<dbReference type="SMART" id="SM00369">
    <property type="entry name" value="LRR_TYP"/>
    <property type="match status" value="12"/>
</dbReference>
<dbReference type="CDD" id="cd06701">
    <property type="entry name" value="PDZ4_Scribble-like"/>
    <property type="match status" value="1"/>
</dbReference>
<feature type="compositionally biased region" description="Polar residues" evidence="3">
    <location>
        <begin position="1331"/>
        <end position="1346"/>
    </location>
</feature>
<dbReference type="CDD" id="cd06703">
    <property type="entry name" value="PDZ2_Scribble-like"/>
    <property type="match status" value="1"/>
</dbReference>
<feature type="region of interest" description="Disordered" evidence="3">
    <location>
        <begin position="1331"/>
        <end position="1352"/>
    </location>
</feature>
<dbReference type="InterPro" id="IPR001478">
    <property type="entry name" value="PDZ"/>
</dbReference>
<dbReference type="GO" id="GO:0043113">
    <property type="term" value="P:receptor clustering"/>
    <property type="evidence" value="ECO:0007669"/>
    <property type="project" value="TreeGrafter"/>
</dbReference>
<feature type="region of interest" description="Disordered" evidence="3">
    <location>
        <begin position="1108"/>
        <end position="1128"/>
    </location>
</feature>
<feature type="compositionally biased region" description="Basic and acidic residues" evidence="3">
    <location>
        <begin position="670"/>
        <end position="685"/>
    </location>
</feature>
<dbReference type="PROSITE" id="PS51450">
    <property type="entry name" value="LRR"/>
    <property type="match status" value="4"/>
</dbReference>
<evidence type="ECO:0000256" key="3">
    <source>
        <dbReference type="SAM" id="MobiDB-lite"/>
    </source>
</evidence>
<feature type="compositionally biased region" description="Polar residues" evidence="3">
    <location>
        <begin position="1070"/>
        <end position="1083"/>
    </location>
</feature>
<dbReference type="EMBL" id="CAIIXF020000001">
    <property type="protein sequence ID" value="CAH1772525.1"/>
    <property type="molecule type" value="Genomic_DNA"/>
</dbReference>
<feature type="compositionally biased region" description="Polar residues" evidence="3">
    <location>
        <begin position="743"/>
        <end position="756"/>
    </location>
</feature>
<keyword evidence="1" id="KW-0433">Leucine-rich repeat</keyword>
<feature type="region of interest" description="Disordered" evidence="3">
    <location>
        <begin position="588"/>
        <end position="756"/>
    </location>
</feature>
<dbReference type="Gene3D" id="2.30.42.10">
    <property type="match status" value="4"/>
</dbReference>